<keyword evidence="1" id="KW-0472">Membrane</keyword>
<keyword evidence="3" id="KW-1185">Reference proteome</keyword>
<sequence length="63" mass="7626">KVDFLKVLGQRKEEEKEKRKEIGKKEEWKRGVCYKLYIVFVIETLLNFTKIIIVFTTFFSPLK</sequence>
<comment type="caution">
    <text evidence="2">The sequence shown here is derived from an EMBL/GenBank/DDBJ whole genome shotgun (WGS) entry which is preliminary data.</text>
</comment>
<dbReference type="EMBL" id="CAJVQB010040385">
    <property type="protein sequence ID" value="CAG8828348.1"/>
    <property type="molecule type" value="Genomic_DNA"/>
</dbReference>
<proteinExistence type="predicted"/>
<evidence type="ECO:0000313" key="3">
    <source>
        <dbReference type="Proteomes" id="UP000789901"/>
    </source>
</evidence>
<keyword evidence="1" id="KW-0812">Transmembrane</keyword>
<gene>
    <name evidence="2" type="ORF">GMARGA_LOCUS29672</name>
</gene>
<reference evidence="2 3" key="1">
    <citation type="submission" date="2021-06" db="EMBL/GenBank/DDBJ databases">
        <authorList>
            <person name="Kallberg Y."/>
            <person name="Tangrot J."/>
            <person name="Rosling A."/>
        </authorList>
    </citation>
    <scope>NUCLEOTIDE SEQUENCE [LARGE SCALE GENOMIC DNA]</scope>
    <source>
        <strain evidence="2 3">120-4 pot B 10/14</strain>
    </source>
</reference>
<evidence type="ECO:0000313" key="2">
    <source>
        <dbReference type="EMBL" id="CAG8828348.1"/>
    </source>
</evidence>
<evidence type="ECO:0000256" key="1">
    <source>
        <dbReference type="SAM" id="Phobius"/>
    </source>
</evidence>
<name>A0ABN7WED1_GIGMA</name>
<feature type="transmembrane region" description="Helical" evidence="1">
    <location>
        <begin position="34"/>
        <end position="59"/>
    </location>
</feature>
<dbReference type="Proteomes" id="UP000789901">
    <property type="component" value="Unassembled WGS sequence"/>
</dbReference>
<accession>A0ABN7WED1</accession>
<organism evidence="2 3">
    <name type="scientific">Gigaspora margarita</name>
    <dbReference type="NCBI Taxonomy" id="4874"/>
    <lineage>
        <taxon>Eukaryota</taxon>
        <taxon>Fungi</taxon>
        <taxon>Fungi incertae sedis</taxon>
        <taxon>Mucoromycota</taxon>
        <taxon>Glomeromycotina</taxon>
        <taxon>Glomeromycetes</taxon>
        <taxon>Diversisporales</taxon>
        <taxon>Gigasporaceae</taxon>
        <taxon>Gigaspora</taxon>
    </lineage>
</organism>
<protein>
    <submittedName>
        <fullName evidence="2">24940_t:CDS:1</fullName>
    </submittedName>
</protein>
<feature type="non-terminal residue" evidence="2">
    <location>
        <position position="1"/>
    </location>
</feature>
<keyword evidence="1" id="KW-1133">Transmembrane helix</keyword>